<gene>
    <name evidence="2" type="ORF">B0I35DRAFT_178124</name>
</gene>
<name>A0A8K0SHC4_9HYPO</name>
<evidence type="ECO:0000313" key="2">
    <source>
        <dbReference type="EMBL" id="KAH7303572.1"/>
    </source>
</evidence>
<comment type="caution">
    <text evidence="2">The sequence shown here is derived from an EMBL/GenBank/DDBJ whole genome shotgun (WGS) entry which is preliminary data.</text>
</comment>
<keyword evidence="3" id="KW-1185">Reference proteome</keyword>
<feature type="signal peptide" evidence="1">
    <location>
        <begin position="1"/>
        <end position="18"/>
    </location>
</feature>
<feature type="chain" id="PRO_5035421556" description="Secreted protein" evidence="1">
    <location>
        <begin position="19"/>
        <end position="118"/>
    </location>
</feature>
<evidence type="ECO:0008006" key="4">
    <source>
        <dbReference type="Google" id="ProtNLM"/>
    </source>
</evidence>
<dbReference type="EMBL" id="JAGPNK010000031">
    <property type="protein sequence ID" value="KAH7303572.1"/>
    <property type="molecule type" value="Genomic_DNA"/>
</dbReference>
<proteinExistence type="predicted"/>
<evidence type="ECO:0000313" key="3">
    <source>
        <dbReference type="Proteomes" id="UP000813444"/>
    </source>
</evidence>
<accession>A0A8K0SHC4</accession>
<dbReference type="AlphaFoldDB" id="A0A8K0SHC4"/>
<evidence type="ECO:0000256" key="1">
    <source>
        <dbReference type="SAM" id="SignalP"/>
    </source>
</evidence>
<dbReference type="Proteomes" id="UP000813444">
    <property type="component" value="Unassembled WGS sequence"/>
</dbReference>
<keyword evidence="1" id="KW-0732">Signal</keyword>
<sequence>MLLPCTLIHCMLVRFLVSLGIRSHGCVVNGPSAPMGNSSDKGMITRVLVLVQADLEPRPFRSHSSEIYPALEFPALRMTCPSITTCFTLALPKHLPCLLKLGGGTGSVKQCISLLAKQ</sequence>
<organism evidence="2 3">
    <name type="scientific">Stachybotrys elegans</name>
    <dbReference type="NCBI Taxonomy" id="80388"/>
    <lineage>
        <taxon>Eukaryota</taxon>
        <taxon>Fungi</taxon>
        <taxon>Dikarya</taxon>
        <taxon>Ascomycota</taxon>
        <taxon>Pezizomycotina</taxon>
        <taxon>Sordariomycetes</taxon>
        <taxon>Hypocreomycetidae</taxon>
        <taxon>Hypocreales</taxon>
        <taxon>Stachybotryaceae</taxon>
        <taxon>Stachybotrys</taxon>
    </lineage>
</organism>
<reference evidence="2" key="1">
    <citation type="journal article" date="2021" name="Nat. Commun.">
        <title>Genetic determinants of endophytism in the Arabidopsis root mycobiome.</title>
        <authorList>
            <person name="Mesny F."/>
            <person name="Miyauchi S."/>
            <person name="Thiergart T."/>
            <person name="Pickel B."/>
            <person name="Atanasova L."/>
            <person name="Karlsson M."/>
            <person name="Huettel B."/>
            <person name="Barry K.W."/>
            <person name="Haridas S."/>
            <person name="Chen C."/>
            <person name="Bauer D."/>
            <person name="Andreopoulos W."/>
            <person name="Pangilinan J."/>
            <person name="LaButti K."/>
            <person name="Riley R."/>
            <person name="Lipzen A."/>
            <person name="Clum A."/>
            <person name="Drula E."/>
            <person name="Henrissat B."/>
            <person name="Kohler A."/>
            <person name="Grigoriev I.V."/>
            <person name="Martin F.M."/>
            <person name="Hacquard S."/>
        </authorList>
    </citation>
    <scope>NUCLEOTIDE SEQUENCE</scope>
    <source>
        <strain evidence="2">MPI-CAGE-CH-0235</strain>
    </source>
</reference>
<protein>
    <recommendedName>
        <fullName evidence="4">Secreted protein</fullName>
    </recommendedName>
</protein>